<dbReference type="OrthoDB" id="26872at2"/>
<evidence type="ECO:0000313" key="3">
    <source>
        <dbReference type="EMBL" id="TYC14395.1"/>
    </source>
</evidence>
<dbReference type="Proteomes" id="UP000322634">
    <property type="component" value="Unassembled WGS sequence"/>
</dbReference>
<dbReference type="RefSeq" id="WP_148350785.1">
    <property type="nucleotide sequence ID" value="NZ_JBHSBF010000036.1"/>
</dbReference>
<evidence type="ECO:0000259" key="2">
    <source>
        <dbReference type="Pfam" id="PF03713"/>
    </source>
</evidence>
<dbReference type="PANTHER" id="PTHR36933">
    <property type="entry name" value="SLL0788 PROTEIN"/>
    <property type="match status" value="1"/>
</dbReference>
<organism evidence="3 4">
    <name type="scientific">Actinomadura syzygii</name>
    <dbReference type="NCBI Taxonomy" id="1427538"/>
    <lineage>
        <taxon>Bacteria</taxon>
        <taxon>Bacillati</taxon>
        <taxon>Actinomycetota</taxon>
        <taxon>Actinomycetes</taxon>
        <taxon>Streptosporangiales</taxon>
        <taxon>Thermomonosporaceae</taxon>
        <taxon>Actinomadura</taxon>
    </lineage>
</organism>
<accession>A0A5D0U9S6</accession>
<keyword evidence="4" id="KW-1185">Reference proteome</keyword>
<sequence>MTAKLPPRDGRATAPVGAAARGTPPSRLVLAATLFAFAVLLTACGGSSKAGDPAEGKPKQTASADHNADDVMYLQMMIAHRRQMLDMVRLVPDRAKRGEVRKLAATLEKDSTGEVQKMTSWLTAWQKPTTMQGPANSHAAHGGMPAIGPVEMESLQEGKGRTFDSTFLNLLLGHQGNATEMSQVELKKGVNPTTRAFADDVVKRTSDMVSKLLGLLNS</sequence>
<reference evidence="3 4" key="1">
    <citation type="submission" date="2019-08" db="EMBL/GenBank/DDBJ databases">
        <title>Actinomadura sp. nov. CYP1-5 isolated from mountain soil.</title>
        <authorList>
            <person name="Songsumanus A."/>
            <person name="Kuncharoen N."/>
            <person name="Kudo T."/>
            <person name="Yuki M."/>
            <person name="Igarashi Y."/>
            <person name="Tanasupawat S."/>
        </authorList>
    </citation>
    <scope>NUCLEOTIDE SEQUENCE [LARGE SCALE GENOMIC DNA]</scope>
    <source>
        <strain evidence="3 4">GKU157</strain>
    </source>
</reference>
<name>A0A5D0U9S6_9ACTN</name>
<dbReference type="InterPro" id="IPR005183">
    <property type="entry name" value="DUF305_CopM-like"/>
</dbReference>
<feature type="region of interest" description="Disordered" evidence="1">
    <location>
        <begin position="47"/>
        <end position="66"/>
    </location>
</feature>
<dbReference type="Gene3D" id="1.20.1260.10">
    <property type="match status" value="1"/>
</dbReference>
<feature type="domain" description="DUF305" evidence="2">
    <location>
        <begin position="70"/>
        <end position="212"/>
    </location>
</feature>
<proteinExistence type="predicted"/>
<dbReference type="EMBL" id="VSFF01000006">
    <property type="protein sequence ID" value="TYC14395.1"/>
    <property type="molecule type" value="Genomic_DNA"/>
</dbReference>
<evidence type="ECO:0000313" key="4">
    <source>
        <dbReference type="Proteomes" id="UP000322634"/>
    </source>
</evidence>
<feature type="compositionally biased region" description="Basic and acidic residues" evidence="1">
    <location>
        <begin position="1"/>
        <end position="11"/>
    </location>
</feature>
<gene>
    <name evidence="3" type="ORF">FXF65_16160</name>
</gene>
<protein>
    <submittedName>
        <fullName evidence="3">DUF305 domain-containing protein</fullName>
    </submittedName>
</protein>
<evidence type="ECO:0000256" key="1">
    <source>
        <dbReference type="SAM" id="MobiDB-lite"/>
    </source>
</evidence>
<dbReference type="InterPro" id="IPR012347">
    <property type="entry name" value="Ferritin-like"/>
</dbReference>
<dbReference type="AlphaFoldDB" id="A0A5D0U9S6"/>
<dbReference type="PANTHER" id="PTHR36933:SF1">
    <property type="entry name" value="SLL0788 PROTEIN"/>
    <property type="match status" value="1"/>
</dbReference>
<comment type="caution">
    <text evidence="3">The sequence shown here is derived from an EMBL/GenBank/DDBJ whole genome shotgun (WGS) entry which is preliminary data.</text>
</comment>
<feature type="region of interest" description="Disordered" evidence="1">
    <location>
        <begin position="1"/>
        <end position="22"/>
    </location>
</feature>
<dbReference type="Pfam" id="PF03713">
    <property type="entry name" value="DUF305"/>
    <property type="match status" value="1"/>
</dbReference>